<dbReference type="InterPro" id="IPR029063">
    <property type="entry name" value="SAM-dependent_MTases_sf"/>
</dbReference>
<keyword evidence="2" id="KW-0808">Transferase</keyword>
<dbReference type="OrthoDB" id="9800233at2"/>
<dbReference type="SUPFAM" id="SSF53335">
    <property type="entry name" value="S-adenosyl-L-methionine-dependent methyltransferases"/>
    <property type="match status" value="1"/>
</dbReference>
<dbReference type="GO" id="GO:0008168">
    <property type="term" value="F:methyltransferase activity"/>
    <property type="evidence" value="ECO:0007669"/>
    <property type="project" value="UniProtKB-KW"/>
</dbReference>
<dbReference type="InParanoid" id="A0A3G9JTM6"/>
<dbReference type="KEGG" id="ebm:SG0102_11880"/>
<evidence type="ECO:0000313" key="4">
    <source>
        <dbReference type="Proteomes" id="UP000268059"/>
    </source>
</evidence>
<name>A0A3G9JTM6_9FIRM</name>
<dbReference type="PANTHER" id="PTHR43619:SF2">
    <property type="entry name" value="S-ADENOSYL-L-METHIONINE-DEPENDENT METHYLTRANSFERASES SUPERFAMILY PROTEIN"/>
    <property type="match status" value="1"/>
</dbReference>
<protein>
    <submittedName>
        <fullName evidence="3">Uncharacterized protein</fullName>
    </submittedName>
</protein>
<dbReference type="Gene3D" id="3.40.50.150">
    <property type="entry name" value="Vaccinia Virus protein VP39"/>
    <property type="match status" value="1"/>
</dbReference>
<dbReference type="InterPro" id="IPR007213">
    <property type="entry name" value="Ppm1/Ppm2/Tcmp"/>
</dbReference>
<dbReference type="RefSeq" id="WP_125119145.1">
    <property type="nucleotide sequence ID" value="NZ_AP019309.1"/>
</dbReference>
<evidence type="ECO:0000256" key="2">
    <source>
        <dbReference type="ARBA" id="ARBA00022679"/>
    </source>
</evidence>
<dbReference type="EMBL" id="AP019309">
    <property type="protein sequence ID" value="BBH26254.1"/>
    <property type="molecule type" value="Genomic_DNA"/>
</dbReference>
<proteinExistence type="predicted"/>
<keyword evidence="1" id="KW-0489">Methyltransferase</keyword>
<sequence length="264" mass="30054">MKITHNTIAETLIIPLYGRSLGIAFFPQLYQDPYTKVMIKSLDYDLTALEKKKHTFFYRFGALEGILRSCDVLEEMDAYIKAHPRAAIVNLGCGLDVTPLIKKDQEITIYNVDVPEVIALRHALLADAHEHNIAGDLKDLSWAKAIDASHGVFLFAAGVFVYWHEEEVYNFINALKTLFSAGVLVFDTLGKLGMKVLMKKTLHNMGIEDVEGLFYLDHFPKSWSVKYYLTGYVPLKEKGIPLSLRMTAYLFDHLFKMHICKCDL</sequence>
<dbReference type="Pfam" id="PF04072">
    <property type="entry name" value="LCM"/>
    <property type="match status" value="1"/>
</dbReference>
<organism evidence="3 4">
    <name type="scientific">Intestinibaculum porci</name>
    <dbReference type="NCBI Taxonomy" id="2487118"/>
    <lineage>
        <taxon>Bacteria</taxon>
        <taxon>Bacillati</taxon>
        <taxon>Bacillota</taxon>
        <taxon>Erysipelotrichia</taxon>
        <taxon>Erysipelotrichales</taxon>
        <taxon>Erysipelotrichaceae</taxon>
        <taxon>Intestinibaculum</taxon>
    </lineage>
</organism>
<gene>
    <name evidence="3" type="ORF">SG0102_11880</name>
</gene>
<dbReference type="GO" id="GO:0032259">
    <property type="term" value="P:methylation"/>
    <property type="evidence" value="ECO:0007669"/>
    <property type="project" value="UniProtKB-KW"/>
</dbReference>
<dbReference type="AlphaFoldDB" id="A0A3G9JTM6"/>
<accession>A0A3G9JTM6</accession>
<evidence type="ECO:0000313" key="3">
    <source>
        <dbReference type="EMBL" id="BBH26254.1"/>
    </source>
</evidence>
<dbReference type="PANTHER" id="PTHR43619">
    <property type="entry name" value="S-ADENOSYL-L-METHIONINE-DEPENDENT METHYLTRANSFERASE YKTD-RELATED"/>
    <property type="match status" value="1"/>
</dbReference>
<dbReference type="Proteomes" id="UP000268059">
    <property type="component" value="Chromosome"/>
</dbReference>
<reference evidence="3 4" key="1">
    <citation type="submission" date="2018-11" db="EMBL/GenBank/DDBJ databases">
        <title>Novel Erysipelotrichaceae bacterium isolated from small intestine of a swine.</title>
        <authorList>
            <person name="Kim J.S."/>
            <person name="Choe H."/>
            <person name="Lee Y.R."/>
            <person name="Kim K.M."/>
            <person name="Park D.S."/>
        </authorList>
    </citation>
    <scope>NUCLEOTIDE SEQUENCE [LARGE SCALE GENOMIC DNA]</scope>
    <source>
        <strain evidence="3 4">SG0102</strain>
    </source>
</reference>
<evidence type="ECO:0000256" key="1">
    <source>
        <dbReference type="ARBA" id="ARBA00022603"/>
    </source>
</evidence>
<keyword evidence="4" id="KW-1185">Reference proteome</keyword>